<name>K3W5G9_GLOUD</name>
<evidence type="ECO:0000256" key="4">
    <source>
        <dbReference type="SAM" id="Coils"/>
    </source>
</evidence>
<keyword evidence="4" id="KW-0175">Coiled coil</keyword>
<dbReference type="Pfam" id="PF08573">
    <property type="entry name" value="SAE2"/>
    <property type="match status" value="2"/>
</dbReference>
<reference evidence="8" key="2">
    <citation type="submission" date="2010-04" db="EMBL/GenBank/DDBJ databases">
        <authorList>
            <person name="Buell R."/>
            <person name="Hamilton J."/>
            <person name="Hostetler J."/>
        </authorList>
    </citation>
    <scope>NUCLEOTIDE SEQUENCE [LARGE SCALE GENOMIC DNA]</scope>
    <source>
        <strain evidence="8">DAOM:BR144</strain>
    </source>
</reference>
<keyword evidence="2" id="KW-0227">DNA damage</keyword>
<evidence type="ECO:0000313" key="7">
    <source>
        <dbReference type="EnsemblProtists" id="PYU1_T000210"/>
    </source>
</evidence>
<dbReference type="GO" id="GO:0003684">
    <property type="term" value="F:damaged DNA binding"/>
    <property type="evidence" value="ECO:0007669"/>
    <property type="project" value="TreeGrafter"/>
</dbReference>
<dbReference type="GO" id="GO:0005634">
    <property type="term" value="C:nucleus"/>
    <property type="evidence" value="ECO:0007669"/>
    <property type="project" value="UniProtKB-SubCell"/>
</dbReference>
<dbReference type="Proteomes" id="UP000019132">
    <property type="component" value="Unassembled WGS sequence"/>
</dbReference>
<accession>K3W5G9</accession>
<feature type="domain" description="DNA endonuclease activator Ctp1 C-terminal" evidence="6">
    <location>
        <begin position="293"/>
        <end position="322"/>
    </location>
</feature>
<dbReference type="InterPro" id="IPR033316">
    <property type="entry name" value="RBBP8-like"/>
</dbReference>
<dbReference type="GO" id="GO:0010792">
    <property type="term" value="P:DNA double-strand break processing involved in repair via single-strand annealing"/>
    <property type="evidence" value="ECO:0007669"/>
    <property type="project" value="TreeGrafter"/>
</dbReference>
<evidence type="ECO:0000313" key="8">
    <source>
        <dbReference type="Proteomes" id="UP000019132"/>
    </source>
</evidence>
<reference evidence="7" key="3">
    <citation type="submission" date="2015-02" db="UniProtKB">
        <authorList>
            <consortium name="EnsemblProtists"/>
        </authorList>
    </citation>
    <scope>IDENTIFICATION</scope>
    <source>
        <strain evidence="7">DAOM BR144</strain>
    </source>
</reference>
<dbReference type="InParanoid" id="K3W5G9"/>
<feature type="region of interest" description="Disordered" evidence="5">
    <location>
        <begin position="198"/>
        <end position="244"/>
    </location>
</feature>
<comment type="subcellular location">
    <subcellularLocation>
        <location evidence="1">Nucleus</location>
    </subcellularLocation>
</comment>
<keyword evidence="3" id="KW-0539">Nucleus</keyword>
<dbReference type="EMBL" id="GL376636">
    <property type="status" value="NOT_ANNOTATED_CDS"/>
    <property type="molecule type" value="Genomic_DNA"/>
</dbReference>
<dbReference type="PANTHER" id="PTHR15107:SF0">
    <property type="entry name" value="DNA ENDONUCLEASE ACTIVATOR CTP1 C-TERMINAL DOMAIN-CONTAINING PROTEIN"/>
    <property type="match status" value="1"/>
</dbReference>
<evidence type="ECO:0000259" key="6">
    <source>
        <dbReference type="Pfam" id="PF08573"/>
    </source>
</evidence>
<sequence>MAEDWQHERAALLETVQRQQQDAAKLAKRFKLLQRTLVEQQALLDRYQKALEKSGSVLTAPPSTATAELQQKQVTALNTAKNAGALKAADTHGDSLSGVTSKNGRVCAKEDVCAEEAPMKPASNVAVKRERVSLSSPERQRDIAIQPEKMGSCALSKAAVPPSRHAPMTGSTKDASWISRKADFDHAIAVETKQVVQTNKASDAGAASAATSNHTASDATAPPLSRKRKHGERAPTWAQEKQRMREAGIRLQGPCFRDDKAAALSSSDAAAANAKSATALSSPQSSDKKEDFQYVEVVRNRDARAALPGHDCVECRKYYEALDGVISADDVARQKAACSRHRARFEPYNTPDDFWSLSFPDSVPESQSPLSP</sequence>
<evidence type="ECO:0000256" key="1">
    <source>
        <dbReference type="ARBA" id="ARBA00004123"/>
    </source>
</evidence>
<feature type="region of interest" description="Disordered" evidence="5">
    <location>
        <begin position="128"/>
        <end position="177"/>
    </location>
</feature>
<feature type="compositionally biased region" description="Low complexity" evidence="5">
    <location>
        <begin position="198"/>
        <end position="221"/>
    </location>
</feature>
<dbReference type="InterPro" id="IPR013882">
    <property type="entry name" value="Ctp1_C"/>
</dbReference>
<dbReference type="VEuPathDB" id="FungiDB:PYU1_G000210"/>
<dbReference type="PANTHER" id="PTHR15107">
    <property type="entry name" value="RETINOBLASTOMA BINDING PROTEIN 8"/>
    <property type="match status" value="1"/>
</dbReference>
<organism evidence="7 8">
    <name type="scientific">Globisporangium ultimum (strain ATCC 200006 / CBS 805.95 / DAOM BR144)</name>
    <name type="common">Pythium ultimum</name>
    <dbReference type="NCBI Taxonomy" id="431595"/>
    <lineage>
        <taxon>Eukaryota</taxon>
        <taxon>Sar</taxon>
        <taxon>Stramenopiles</taxon>
        <taxon>Oomycota</taxon>
        <taxon>Peronosporomycetes</taxon>
        <taxon>Pythiales</taxon>
        <taxon>Pythiaceae</taxon>
        <taxon>Globisporangium</taxon>
    </lineage>
</organism>
<feature type="region of interest" description="Disordered" evidence="5">
    <location>
        <begin position="266"/>
        <end position="290"/>
    </location>
</feature>
<dbReference type="HOGENOM" id="CLU_060041_0_0_1"/>
<dbReference type="EnsemblProtists" id="PYU1_T000210">
    <property type="protein sequence ID" value="PYU1_T000210"/>
    <property type="gene ID" value="PYU1_G000210"/>
</dbReference>
<evidence type="ECO:0000256" key="2">
    <source>
        <dbReference type="ARBA" id="ARBA00022763"/>
    </source>
</evidence>
<feature type="compositionally biased region" description="Basic and acidic residues" evidence="5">
    <location>
        <begin position="128"/>
        <end position="142"/>
    </location>
</feature>
<evidence type="ECO:0000256" key="5">
    <source>
        <dbReference type="SAM" id="MobiDB-lite"/>
    </source>
</evidence>
<dbReference type="AlphaFoldDB" id="K3W5G9"/>
<dbReference type="OMA" id="FEPYQTP"/>
<feature type="coiled-coil region" evidence="4">
    <location>
        <begin position="2"/>
        <end position="50"/>
    </location>
</feature>
<reference evidence="8" key="1">
    <citation type="journal article" date="2010" name="Genome Biol.">
        <title>Genome sequence of the necrotrophic plant pathogen Pythium ultimum reveals original pathogenicity mechanisms and effector repertoire.</title>
        <authorList>
            <person name="Levesque C.A."/>
            <person name="Brouwer H."/>
            <person name="Cano L."/>
            <person name="Hamilton J.P."/>
            <person name="Holt C."/>
            <person name="Huitema E."/>
            <person name="Raffaele S."/>
            <person name="Robideau G.P."/>
            <person name="Thines M."/>
            <person name="Win J."/>
            <person name="Zerillo M.M."/>
            <person name="Beakes G.W."/>
            <person name="Boore J.L."/>
            <person name="Busam D."/>
            <person name="Dumas B."/>
            <person name="Ferriera S."/>
            <person name="Fuerstenberg S.I."/>
            <person name="Gachon C.M."/>
            <person name="Gaulin E."/>
            <person name="Govers F."/>
            <person name="Grenville-Briggs L."/>
            <person name="Horner N."/>
            <person name="Hostetler J."/>
            <person name="Jiang R.H."/>
            <person name="Johnson J."/>
            <person name="Krajaejun T."/>
            <person name="Lin H."/>
            <person name="Meijer H.J."/>
            <person name="Moore B."/>
            <person name="Morris P."/>
            <person name="Phuntmart V."/>
            <person name="Puiu D."/>
            <person name="Shetty J."/>
            <person name="Stajich J.E."/>
            <person name="Tripathy S."/>
            <person name="Wawra S."/>
            <person name="van West P."/>
            <person name="Whitty B.R."/>
            <person name="Coutinho P.M."/>
            <person name="Henrissat B."/>
            <person name="Martin F."/>
            <person name="Thomas P.D."/>
            <person name="Tyler B.M."/>
            <person name="De Vries R.P."/>
            <person name="Kamoun S."/>
            <person name="Yandell M."/>
            <person name="Tisserat N."/>
            <person name="Buell C.R."/>
        </authorList>
    </citation>
    <scope>NUCLEOTIDE SEQUENCE</scope>
    <source>
        <strain evidence="8">DAOM:BR144</strain>
    </source>
</reference>
<dbReference type="eggNOG" id="ENOG502QTV5">
    <property type="taxonomic scope" value="Eukaryota"/>
</dbReference>
<feature type="compositionally biased region" description="Low complexity" evidence="5">
    <location>
        <begin position="266"/>
        <end position="282"/>
    </location>
</feature>
<dbReference type="STRING" id="431595.K3W5G9"/>
<protein>
    <recommendedName>
        <fullName evidence="6">DNA endonuclease activator Ctp1 C-terminal domain-containing protein</fullName>
    </recommendedName>
</protein>
<evidence type="ECO:0000256" key="3">
    <source>
        <dbReference type="ARBA" id="ARBA00023242"/>
    </source>
</evidence>
<proteinExistence type="predicted"/>
<feature type="domain" description="DNA endonuclease activator Ctp1 C-terminal" evidence="6">
    <location>
        <begin position="330"/>
        <end position="362"/>
    </location>
</feature>
<keyword evidence="8" id="KW-1185">Reference proteome</keyword>